<accession>A0A9N8IY23</accession>
<name>A0A9N8IY23_9FLAO</name>
<keyword evidence="2" id="KW-0472">Membrane</keyword>
<dbReference type="SUPFAM" id="SSF48726">
    <property type="entry name" value="Immunoglobulin"/>
    <property type="match status" value="1"/>
</dbReference>
<dbReference type="SUPFAM" id="SSF49785">
    <property type="entry name" value="Galactose-binding domain-like"/>
    <property type="match status" value="1"/>
</dbReference>
<feature type="transmembrane region" description="Helical" evidence="2">
    <location>
        <begin position="37"/>
        <end position="56"/>
    </location>
</feature>
<keyword evidence="2" id="KW-1133">Transmembrane helix</keyword>
<dbReference type="Pfam" id="PF04862">
    <property type="entry name" value="DUF642"/>
    <property type="match status" value="1"/>
</dbReference>
<evidence type="ECO:0008006" key="7">
    <source>
        <dbReference type="Google" id="ProtNLM"/>
    </source>
</evidence>
<proteinExistence type="predicted"/>
<dbReference type="InterPro" id="IPR008964">
    <property type="entry name" value="Invasin/intimin_cell_adhesion"/>
</dbReference>
<dbReference type="InterPro" id="IPR036179">
    <property type="entry name" value="Ig-like_dom_sf"/>
</dbReference>
<dbReference type="InterPro" id="IPR049304">
    <property type="entry name" value="Gly_rich_dom"/>
</dbReference>
<dbReference type="SUPFAM" id="SSF49373">
    <property type="entry name" value="Invasin/intimin cell-adhesion fragments"/>
    <property type="match status" value="1"/>
</dbReference>
<evidence type="ECO:0000259" key="4">
    <source>
        <dbReference type="Pfam" id="PF21722"/>
    </source>
</evidence>
<dbReference type="InterPro" id="IPR035986">
    <property type="entry name" value="PKD_dom_sf"/>
</dbReference>
<sequence>MIRKLLLFVRSLFYFTQNNCDIVFFDHKKVSYLKMRFSHLLFAGLFSLFSVNLVGAQAASSTWALTANGNATTVTGNVTSAVLAIGSGIDTPVYSTAAGVSTSGWASSTSRQTDEYYEFKVTPTTNNIFNVTAINFEHSRSTANLTVQAYYSTDNFATSTAIASSFTSNSSTPAANNNTVNIPVNGTTLTVRIYAWSNSGTRNLRVRNVVISGTTCAKANAGVDQYSNNPSFTLAANTPTTGTGTWSIASGPNTSASQFASLTNPTTTFTPIGSGTWVLNWTINSCNSSTDQVVITNCSGNLITNGDFSNTAVGWTAAVNSKGPVSATSYVEVLTESVYFSNGNSDNTAELDSEASLGQTVTVIPNVPYTLSFLYARRPGSPASVAVDVRIIGAASPTSINYTTSDTNSTPQIGTFTFTPTSSSIVIEFYNSLGTTTLGAIIDNIVLVPSSQVVPVATTIPKGSYKTLTVCIGASVTLDVDNISTAGVTYAWSASAGAAFSSTSNIKSPTATFSTSGLKQFTVTATNAGGCGNISSTTFVNVIDLPVVYNVTGGGSYCSGSTGLAVGLNNSTTGVNYQLKMGGTDIGTAVAGTGSAISFGSQTVAGTYTIVATNATGCTSNMSGSAVITVSALPIVSITGSSNICAGSTTTLSPTSGGTWVSNNPAVASVTNTGIVTSIAAGSATFTFTNIATPNCSATTGTVTVSSLSTVFNSSSTYNVPAGVTSLQVECWGGGGSGGAASVNPSAGGGGAGGAYVKNTSISVTPNSTYTVTVGSGGTVSTSASGGQGGSSWFGSTTTILATGGNGGVLGNGTTANGAGATAITTGNVGGTATNLYGLGGGSASGTGTGRTAGSGSAGANGGGTGGVGTTTNANGAIGNTPGGGGAGGRNTSGTARSGGIGGTGRVIITISTPTASAGGSQTICQTGTALVSGANATNGTIAWTHNGAGTLTNTTTLTPTYAAAPGDAGNTVTLTMTVSNGPCVTQATATYTVIVNALPVITTHPQPIAVCEGKNHTFTIATSTGSPTYQWQYSPDNATWTNTDGAAGVTGHTTASLNVANIPLSYSGNYVHCIITVGTCSITSNSALLTVNPTPTAPTASVTTQPTCAVPTATITVSSPAPAAGITYSIDGTTYTNTTGIFTGVATGSSYNVTTKNSSGCESPITVVTVNTYAGKTWNGSVSTNWNVAGNWTPSGVPTVDDCVVIPDLTSIANKPEITGTNIEYKAHSINLNNNSSFIVRSTNTLTVTNAVTVNTGSTLTFENNASLVQTTNAVNSGNITYLRSTTPVNRYDYVYWSVPVTATPGITLHDLSPTTLADKYQSFNPTSGWVISYNGTQVMTPGQGYIVRGPQENVSAAVFQASFTGVPNNGDFTITPVATKWHLIGNPYPSAISANKLITDAGTGALYFWTHTNQPDENTTGNETYNYDPDDYSVYTLSGSTGTSNGPAASGKIAAGQGFFFKASTGNNVVFTNSMRIPGENSQFFKTAADIERNRVWLNMSTTRGLFKQALIGYIEGATNSWDQNYDAATLNGSAYLDFYSLNEAKKLTIQGRGLPFEDTDLVPLGYKTSVAGEFTIAIDHTDGLLNDQAVYLEDKVTSKVHDLKAGNYKFNTEIGTFTDRFVLRYTNKTLGTGDFENVKDGLLVSVKDKAIKVTSSKENIKEVSVFDITGKLLYNKKKVETTEFSISNLQAAEQVLLVKVTLENKAEVTRKIIFK</sequence>
<feature type="compositionally biased region" description="Gly residues" evidence="1">
    <location>
        <begin position="881"/>
        <end position="900"/>
    </location>
</feature>
<organism evidence="5 6">
    <name type="scientific">Flavobacterium panici</name>
    <dbReference type="NCBI Taxonomy" id="2654843"/>
    <lineage>
        <taxon>Bacteria</taxon>
        <taxon>Pseudomonadati</taxon>
        <taxon>Bacteroidota</taxon>
        <taxon>Flavobacteriia</taxon>
        <taxon>Flavobacteriales</taxon>
        <taxon>Flavobacteriaceae</taxon>
        <taxon>Flavobacterium</taxon>
    </lineage>
</organism>
<feature type="region of interest" description="Disordered" evidence="1">
    <location>
        <begin position="848"/>
        <end position="900"/>
    </location>
</feature>
<evidence type="ECO:0000313" key="6">
    <source>
        <dbReference type="Proteomes" id="UP000533639"/>
    </source>
</evidence>
<dbReference type="Pfam" id="PF21722">
    <property type="entry name" value="Gly_rich_2"/>
    <property type="match status" value="1"/>
</dbReference>
<gene>
    <name evidence="5" type="ORF">FLAPXU55_00135</name>
</gene>
<protein>
    <recommendedName>
        <fullName evidence="7">Ig-like domain-containing protein</fullName>
    </recommendedName>
</protein>
<reference evidence="5 6" key="1">
    <citation type="submission" date="2020-06" db="EMBL/GenBank/DDBJ databases">
        <authorList>
            <person name="Criscuolo A."/>
        </authorList>
    </citation>
    <scope>NUCLEOTIDE SEQUENCE [LARGE SCALE GENOMIC DNA]</scope>
    <source>
        <strain evidence="5">PXU-55</strain>
    </source>
</reference>
<feature type="domain" description="Glycine-rich" evidence="4">
    <location>
        <begin position="713"/>
        <end position="910"/>
    </location>
</feature>
<keyword evidence="2" id="KW-0812">Transmembrane</keyword>
<feature type="compositionally biased region" description="Gly residues" evidence="1">
    <location>
        <begin position="848"/>
        <end position="869"/>
    </location>
</feature>
<dbReference type="EMBL" id="CAIJDE010000017">
    <property type="protein sequence ID" value="CAC9972459.1"/>
    <property type="molecule type" value="Genomic_DNA"/>
</dbReference>
<evidence type="ECO:0000259" key="3">
    <source>
        <dbReference type="Pfam" id="PF04862"/>
    </source>
</evidence>
<dbReference type="InterPro" id="IPR013783">
    <property type="entry name" value="Ig-like_fold"/>
</dbReference>
<dbReference type="Proteomes" id="UP000533639">
    <property type="component" value="Unassembled WGS sequence"/>
</dbReference>
<dbReference type="InterPro" id="IPR008979">
    <property type="entry name" value="Galactose-bd-like_sf"/>
</dbReference>
<feature type="domain" description="DUF642" evidence="3">
    <location>
        <begin position="336"/>
        <end position="446"/>
    </location>
</feature>
<dbReference type="SUPFAM" id="SSF49299">
    <property type="entry name" value="PKD domain"/>
    <property type="match status" value="1"/>
</dbReference>
<evidence type="ECO:0000256" key="1">
    <source>
        <dbReference type="SAM" id="MobiDB-lite"/>
    </source>
</evidence>
<keyword evidence="6" id="KW-1185">Reference proteome</keyword>
<evidence type="ECO:0000256" key="2">
    <source>
        <dbReference type="SAM" id="Phobius"/>
    </source>
</evidence>
<dbReference type="Gene3D" id="2.60.40.10">
    <property type="entry name" value="Immunoglobulins"/>
    <property type="match status" value="3"/>
</dbReference>
<dbReference type="Gene3D" id="2.60.120.260">
    <property type="entry name" value="Galactose-binding domain-like"/>
    <property type="match status" value="1"/>
</dbReference>
<dbReference type="InterPro" id="IPR006946">
    <property type="entry name" value="DGR2-like_dom"/>
</dbReference>
<dbReference type="NCBIfam" id="NF033708">
    <property type="entry name" value="T9SS_Cterm_ChiA"/>
    <property type="match status" value="1"/>
</dbReference>
<evidence type="ECO:0000313" key="5">
    <source>
        <dbReference type="EMBL" id="CAC9972459.1"/>
    </source>
</evidence>
<comment type="caution">
    <text evidence="5">The sequence shown here is derived from an EMBL/GenBank/DDBJ whole genome shotgun (WGS) entry which is preliminary data.</text>
</comment>
<feature type="compositionally biased region" description="Low complexity" evidence="1">
    <location>
        <begin position="870"/>
        <end position="880"/>
    </location>
</feature>